<dbReference type="AlphaFoldDB" id="A0A4Q8LAN0"/>
<dbReference type="PROSITE" id="PS50977">
    <property type="entry name" value="HTH_TETR_2"/>
    <property type="match status" value="1"/>
</dbReference>
<dbReference type="SUPFAM" id="SSF46689">
    <property type="entry name" value="Homeodomain-like"/>
    <property type="match status" value="1"/>
</dbReference>
<dbReference type="InterPro" id="IPR050109">
    <property type="entry name" value="HTH-type_TetR-like_transc_reg"/>
</dbReference>
<protein>
    <submittedName>
        <fullName evidence="4">TetR/AcrR family transcriptional regulator</fullName>
    </submittedName>
</protein>
<gene>
    <name evidence="4" type="ORF">EA660_09695</name>
</gene>
<dbReference type="Gene3D" id="1.10.357.10">
    <property type="entry name" value="Tetracycline Repressor, domain 2"/>
    <property type="match status" value="1"/>
</dbReference>
<dbReference type="GO" id="GO:0000976">
    <property type="term" value="F:transcription cis-regulatory region binding"/>
    <property type="evidence" value="ECO:0007669"/>
    <property type="project" value="TreeGrafter"/>
</dbReference>
<evidence type="ECO:0000313" key="4">
    <source>
        <dbReference type="EMBL" id="TAA25703.1"/>
    </source>
</evidence>
<comment type="caution">
    <text evidence="4">The sequence shown here is derived from an EMBL/GenBank/DDBJ whole genome shotgun (WGS) entry which is preliminary data.</text>
</comment>
<dbReference type="PRINTS" id="PR00455">
    <property type="entry name" value="HTHTETR"/>
</dbReference>
<accession>A0A4Q8LAN0</accession>
<dbReference type="GO" id="GO:0003700">
    <property type="term" value="F:DNA-binding transcription factor activity"/>
    <property type="evidence" value="ECO:0007669"/>
    <property type="project" value="TreeGrafter"/>
</dbReference>
<dbReference type="OrthoDB" id="63332at2"/>
<evidence type="ECO:0000259" key="3">
    <source>
        <dbReference type="PROSITE" id="PS50977"/>
    </source>
</evidence>
<evidence type="ECO:0000256" key="1">
    <source>
        <dbReference type="ARBA" id="ARBA00023125"/>
    </source>
</evidence>
<organism evidence="4 5">
    <name type="scientific">Pseudoxanthomonas winnipegensis</name>
    <dbReference type="NCBI Taxonomy" id="2480810"/>
    <lineage>
        <taxon>Bacteria</taxon>
        <taxon>Pseudomonadati</taxon>
        <taxon>Pseudomonadota</taxon>
        <taxon>Gammaproteobacteria</taxon>
        <taxon>Lysobacterales</taxon>
        <taxon>Lysobacteraceae</taxon>
        <taxon>Pseudoxanthomonas</taxon>
    </lineage>
</organism>
<dbReference type="RefSeq" id="WP_130551322.1">
    <property type="nucleotide sequence ID" value="NZ_SHMC01000003.1"/>
</dbReference>
<dbReference type="Proteomes" id="UP000292627">
    <property type="component" value="Unassembled WGS sequence"/>
</dbReference>
<dbReference type="SUPFAM" id="SSF48498">
    <property type="entry name" value="Tetracyclin repressor-like, C-terminal domain"/>
    <property type="match status" value="1"/>
</dbReference>
<dbReference type="Pfam" id="PF00440">
    <property type="entry name" value="TetR_N"/>
    <property type="match status" value="1"/>
</dbReference>
<reference evidence="4 5" key="1">
    <citation type="submission" date="2019-02" db="EMBL/GenBank/DDBJ databases">
        <title>WGS of Pseudoxanthomonas species novum from clinical isolates.</title>
        <authorList>
            <person name="Bernier A.-M."/>
            <person name="Bernard K."/>
            <person name="Vachon A."/>
        </authorList>
    </citation>
    <scope>NUCLEOTIDE SEQUENCE [LARGE SCALE GENOMIC DNA]</scope>
    <source>
        <strain evidence="4 5">NML171200</strain>
    </source>
</reference>
<dbReference type="PANTHER" id="PTHR30055">
    <property type="entry name" value="HTH-TYPE TRANSCRIPTIONAL REGULATOR RUTR"/>
    <property type="match status" value="1"/>
</dbReference>
<name>A0A4Q8LAN0_9GAMM</name>
<feature type="DNA-binding region" description="H-T-H motif" evidence="2">
    <location>
        <begin position="37"/>
        <end position="56"/>
    </location>
</feature>
<evidence type="ECO:0000256" key="2">
    <source>
        <dbReference type="PROSITE-ProRule" id="PRU00335"/>
    </source>
</evidence>
<dbReference type="InterPro" id="IPR009057">
    <property type="entry name" value="Homeodomain-like_sf"/>
</dbReference>
<keyword evidence="1 2" id="KW-0238">DNA-binding</keyword>
<dbReference type="InterPro" id="IPR001647">
    <property type="entry name" value="HTH_TetR"/>
</dbReference>
<dbReference type="PANTHER" id="PTHR30055:SF223">
    <property type="entry name" value="HTH-TYPE TRANSCRIPTIONAL REGULATOR UIDR"/>
    <property type="match status" value="1"/>
</dbReference>
<sequence>MSAIAPAPKRRADAEQNRALLLQAAEEVFTEHGVQAPLELVSRRAGVGRATLFRNFPDRQTLVLALLERGLDKIEAEAQRLGDDADALVPLLRFVLDRVMTHAPLVDYWQTQGRDQPEIEVAMMRLVTMFQSPVQRAVAAGRCRADLVPTDILLLLKLFSACAVPMMRPLAPFERIWGFAMDIVQPVLAPGGDDAAG</sequence>
<dbReference type="InterPro" id="IPR036271">
    <property type="entry name" value="Tet_transcr_reg_TetR-rel_C_sf"/>
</dbReference>
<evidence type="ECO:0000313" key="5">
    <source>
        <dbReference type="Proteomes" id="UP000292627"/>
    </source>
</evidence>
<feature type="domain" description="HTH tetR-type" evidence="3">
    <location>
        <begin position="15"/>
        <end position="74"/>
    </location>
</feature>
<dbReference type="EMBL" id="SHMC01000003">
    <property type="protein sequence ID" value="TAA25703.1"/>
    <property type="molecule type" value="Genomic_DNA"/>
</dbReference>
<proteinExistence type="predicted"/>